<protein>
    <submittedName>
        <fullName evidence="2">Arginyl-tRNA--protein transferase 1</fullName>
    </submittedName>
</protein>
<evidence type="ECO:0000313" key="2">
    <source>
        <dbReference type="EMBL" id="KAL5104545.1"/>
    </source>
</evidence>
<keyword evidence="2" id="KW-0808">Transferase</keyword>
<accession>A0ABR4Q581</accession>
<dbReference type="Proteomes" id="UP001651158">
    <property type="component" value="Unassembled WGS sequence"/>
</dbReference>
<keyword evidence="3" id="KW-1185">Reference proteome</keyword>
<evidence type="ECO:0000313" key="3">
    <source>
        <dbReference type="Proteomes" id="UP001651158"/>
    </source>
</evidence>
<feature type="domain" description="N-end rule aminoacyl transferase C-terminal" evidence="1">
    <location>
        <begin position="72"/>
        <end position="222"/>
    </location>
</feature>
<gene>
    <name evidence="2" type="ORF">TcWFU_009663</name>
</gene>
<dbReference type="Pfam" id="PF04377">
    <property type="entry name" value="ATE_C"/>
    <property type="match status" value="1"/>
</dbReference>
<reference evidence="2 3" key="1">
    <citation type="journal article" date="2022" name="Front. Cell. Infect. Microbiol.">
        <title>The Genomes of Two Strains of Taenia crassiceps the Animal Model for the Study of Human Cysticercosis.</title>
        <authorList>
            <person name="Bobes R.J."/>
            <person name="Estrada K."/>
            <person name="Rios-Valencia D.G."/>
            <person name="Calderon-Gallegos A."/>
            <person name="de la Torre P."/>
            <person name="Carrero J.C."/>
            <person name="Sanchez-Flores A."/>
            <person name="Laclette J.P."/>
        </authorList>
    </citation>
    <scope>NUCLEOTIDE SEQUENCE [LARGE SCALE GENOMIC DNA]</scope>
    <source>
        <strain evidence="2">WFUcys</strain>
    </source>
</reference>
<name>A0ABR4Q581_9CEST</name>
<dbReference type="InterPro" id="IPR030700">
    <property type="entry name" value="N-end_Aminoacyl_Trfase"/>
</dbReference>
<dbReference type="PANTHER" id="PTHR21367">
    <property type="entry name" value="ARGININE-TRNA-PROTEIN TRANSFERASE 1"/>
    <property type="match status" value="1"/>
</dbReference>
<dbReference type="GO" id="GO:0016740">
    <property type="term" value="F:transferase activity"/>
    <property type="evidence" value="ECO:0007669"/>
    <property type="project" value="UniProtKB-KW"/>
</dbReference>
<sequence length="332" mass="37888">MKKLAEKTGASYETVLEGYQIRREKRLGKNKPKDLEDYLRSEPREGEAAHFLDIRLLKCSPRSAEFEATLDEEFKLYSDYQVAVHGESRRNLTRDGFIRYLVDTSIVGGNDADAEACGAPQVGSYHQQYWLDGKKLIAVGVLDLVPGGLSSVYFFYDTNYKFLRLGIYSALREIAFIRDLHRTFGSRVAAYAEPMQYTLGSYVHSCAKMQYKTHFFPSYLVCPETYTMVPVERCQRMLDEKRRSRFAEAGVKKAPPVKRHKAVLLLPYSPGLVDRLSELDYSIESNAVVTNVADGEDELNVFDLENVNSWLRLIRSTGTMRIDCCHRLSSHS</sequence>
<comment type="caution">
    <text evidence="2">The sequence shown here is derived from an EMBL/GenBank/DDBJ whole genome shotgun (WGS) entry which is preliminary data.</text>
</comment>
<evidence type="ECO:0000259" key="1">
    <source>
        <dbReference type="Pfam" id="PF04377"/>
    </source>
</evidence>
<dbReference type="PANTHER" id="PTHR21367:SF1">
    <property type="entry name" value="ARGINYL-TRNA--PROTEIN TRANSFERASE 1"/>
    <property type="match status" value="1"/>
</dbReference>
<organism evidence="2 3">
    <name type="scientific">Taenia crassiceps</name>
    <dbReference type="NCBI Taxonomy" id="6207"/>
    <lineage>
        <taxon>Eukaryota</taxon>
        <taxon>Metazoa</taxon>
        <taxon>Spiralia</taxon>
        <taxon>Lophotrochozoa</taxon>
        <taxon>Platyhelminthes</taxon>
        <taxon>Cestoda</taxon>
        <taxon>Eucestoda</taxon>
        <taxon>Cyclophyllidea</taxon>
        <taxon>Taeniidae</taxon>
        <taxon>Taenia</taxon>
    </lineage>
</organism>
<dbReference type="InterPro" id="IPR007472">
    <property type="entry name" value="N-end_Aminoacyl_Trfase_C"/>
</dbReference>
<dbReference type="EMBL" id="JAKROA010000012">
    <property type="protein sequence ID" value="KAL5104545.1"/>
    <property type="molecule type" value="Genomic_DNA"/>
</dbReference>
<proteinExistence type="predicted"/>